<evidence type="ECO:0000256" key="2">
    <source>
        <dbReference type="SAM" id="Phobius"/>
    </source>
</evidence>
<dbReference type="RefSeq" id="WP_153024925.1">
    <property type="nucleotide sequence ID" value="NZ_WIAO01000008.1"/>
</dbReference>
<evidence type="ECO:0000313" key="4">
    <source>
        <dbReference type="Proteomes" id="UP000477750"/>
    </source>
</evidence>
<protein>
    <submittedName>
        <fullName evidence="3">Uncharacterized protein</fullName>
    </submittedName>
</protein>
<dbReference type="AlphaFoldDB" id="A0A6L5G839"/>
<name>A0A6L5G839_9ACTN</name>
<reference evidence="3 4" key="1">
    <citation type="submission" date="2019-10" db="EMBL/GenBank/DDBJ databases">
        <title>Glycomyces albidus sp. nov., a novel actinomycete isolated from rhizosphere soil of wheat (Triticum aestivum L.).</title>
        <authorList>
            <person name="Qian L."/>
        </authorList>
    </citation>
    <scope>NUCLEOTIDE SEQUENCE [LARGE SCALE GENOMIC DNA]</scope>
    <source>
        <strain evidence="3 4">NEAU-7082</strain>
    </source>
</reference>
<keyword evidence="2" id="KW-0812">Transmembrane</keyword>
<gene>
    <name evidence="3" type="ORF">GFD30_09415</name>
</gene>
<comment type="caution">
    <text evidence="3">The sequence shown here is derived from an EMBL/GenBank/DDBJ whole genome shotgun (WGS) entry which is preliminary data.</text>
</comment>
<feature type="compositionally biased region" description="Acidic residues" evidence="1">
    <location>
        <begin position="148"/>
        <end position="161"/>
    </location>
</feature>
<keyword evidence="4" id="KW-1185">Reference proteome</keyword>
<accession>A0A6L5G839</accession>
<evidence type="ECO:0000313" key="3">
    <source>
        <dbReference type="EMBL" id="MQM25786.1"/>
    </source>
</evidence>
<feature type="transmembrane region" description="Helical" evidence="2">
    <location>
        <begin position="12"/>
        <end position="36"/>
    </location>
</feature>
<sequence length="216" mass="22884">MRGKGSDQGTRWPVGIWFALVGVSAGTVASFAMVGWTFTRGLYTGGDAVEPVEIESGTVVIEGEEPALTPGEIEGIAGGDPVPDGLAEPGAGIDPEPAEPRAEPLSGGDPEDDPGPPVEEAGESGGGGQSEPPRLVPVGEGDPCSPEESAEDPDPDWSGDWDPDRWGPGAWEPGEWDLDEWSPDHWDQWDDLGADHRLELELELQALEAMRLELRD</sequence>
<keyword evidence="2" id="KW-1133">Transmembrane helix</keyword>
<keyword evidence="2" id="KW-0472">Membrane</keyword>
<feature type="region of interest" description="Disordered" evidence="1">
    <location>
        <begin position="64"/>
        <end position="182"/>
    </location>
</feature>
<dbReference type="Proteomes" id="UP000477750">
    <property type="component" value="Unassembled WGS sequence"/>
</dbReference>
<proteinExistence type="predicted"/>
<evidence type="ECO:0000256" key="1">
    <source>
        <dbReference type="SAM" id="MobiDB-lite"/>
    </source>
</evidence>
<organism evidence="3 4">
    <name type="scientific">Glycomyces albidus</name>
    <dbReference type="NCBI Taxonomy" id="2656774"/>
    <lineage>
        <taxon>Bacteria</taxon>
        <taxon>Bacillati</taxon>
        <taxon>Actinomycetota</taxon>
        <taxon>Actinomycetes</taxon>
        <taxon>Glycomycetales</taxon>
        <taxon>Glycomycetaceae</taxon>
        <taxon>Glycomyces</taxon>
    </lineage>
</organism>
<dbReference type="EMBL" id="WIAO01000008">
    <property type="protein sequence ID" value="MQM25786.1"/>
    <property type="molecule type" value="Genomic_DNA"/>
</dbReference>